<organism evidence="2 3">
    <name type="scientific">Phialocephala subalpina</name>
    <dbReference type="NCBI Taxonomy" id="576137"/>
    <lineage>
        <taxon>Eukaryota</taxon>
        <taxon>Fungi</taxon>
        <taxon>Dikarya</taxon>
        <taxon>Ascomycota</taxon>
        <taxon>Pezizomycotina</taxon>
        <taxon>Leotiomycetes</taxon>
        <taxon>Helotiales</taxon>
        <taxon>Mollisiaceae</taxon>
        <taxon>Phialocephala</taxon>
        <taxon>Phialocephala fortinii species complex</taxon>
    </lineage>
</organism>
<sequence length="235" mass="26210">MSESQKNKAIREYLNLSIKDWAYDLYANHGVRFDEIHEALVHYREPWIGAAKLQSAIQRWKDKEQPHAWPTPANQPARSPGFIIPPPPKFTHLLNMGHLLLPATFRPAPPLAVAHHSSPASFMHTSMMGVDMTMSSSPQSRFLHPNSSMQISQQQHYAAPSPSISYPYNDVLDNSAYQSSSEVVPPVFQNSMLSQAIEDDTNGAEEYAEWEPELGSVCENCGQIVGGKCQCSLYG</sequence>
<keyword evidence="3" id="KW-1185">Reference proteome</keyword>
<accession>A0A1L7X3C6</accession>
<dbReference type="Proteomes" id="UP000184330">
    <property type="component" value="Unassembled WGS sequence"/>
</dbReference>
<feature type="region of interest" description="Disordered" evidence="1">
    <location>
        <begin position="61"/>
        <end position="80"/>
    </location>
</feature>
<reference evidence="2 3" key="1">
    <citation type="submission" date="2016-03" db="EMBL/GenBank/DDBJ databases">
        <authorList>
            <person name="Ploux O."/>
        </authorList>
    </citation>
    <scope>NUCLEOTIDE SEQUENCE [LARGE SCALE GENOMIC DNA]</scope>
    <source>
        <strain evidence="2 3">UAMH 11012</strain>
    </source>
</reference>
<evidence type="ECO:0000313" key="2">
    <source>
        <dbReference type="EMBL" id="CZR59521.1"/>
    </source>
</evidence>
<evidence type="ECO:0000313" key="3">
    <source>
        <dbReference type="Proteomes" id="UP000184330"/>
    </source>
</evidence>
<proteinExistence type="predicted"/>
<dbReference type="EMBL" id="FJOG01000014">
    <property type="protein sequence ID" value="CZR59521.1"/>
    <property type="molecule type" value="Genomic_DNA"/>
</dbReference>
<evidence type="ECO:0000256" key="1">
    <source>
        <dbReference type="SAM" id="MobiDB-lite"/>
    </source>
</evidence>
<protein>
    <submittedName>
        <fullName evidence="2">Uncharacterized protein</fullName>
    </submittedName>
</protein>
<gene>
    <name evidence="2" type="ORF">PAC_09415</name>
</gene>
<dbReference type="AlphaFoldDB" id="A0A1L7X3C6"/>
<dbReference type="OrthoDB" id="3599849at2759"/>
<name>A0A1L7X3C6_9HELO</name>